<organism evidence="1">
    <name type="scientific">Amphimedon queenslandica</name>
    <name type="common">Sponge</name>
    <dbReference type="NCBI Taxonomy" id="400682"/>
    <lineage>
        <taxon>Eukaryota</taxon>
        <taxon>Metazoa</taxon>
        <taxon>Porifera</taxon>
        <taxon>Demospongiae</taxon>
        <taxon>Heteroscleromorpha</taxon>
        <taxon>Haplosclerida</taxon>
        <taxon>Niphatidae</taxon>
        <taxon>Amphimedon</taxon>
    </lineage>
</organism>
<dbReference type="EnsemblMetazoa" id="Aqu2.1.35875_001">
    <property type="protein sequence ID" value="Aqu2.1.35875_001"/>
    <property type="gene ID" value="Aqu2.1.35875"/>
</dbReference>
<dbReference type="InParanoid" id="A0A1X7V6G9"/>
<accession>A0A1X7V6G9</accession>
<reference evidence="1" key="1">
    <citation type="submission" date="2017-05" db="UniProtKB">
        <authorList>
            <consortium name="EnsemblMetazoa"/>
        </authorList>
    </citation>
    <scope>IDENTIFICATION</scope>
</reference>
<proteinExistence type="predicted"/>
<dbReference type="AlphaFoldDB" id="A0A1X7V6G9"/>
<sequence length="52" mass="5943">VIILGDILYISLMNISLIMATLFDQWCFYTGGGASFHLHRFHIVIVLAIEYI</sequence>
<name>A0A1X7V6G9_AMPQE</name>
<protein>
    <submittedName>
        <fullName evidence="1">Uncharacterized protein</fullName>
    </submittedName>
</protein>
<evidence type="ECO:0000313" key="1">
    <source>
        <dbReference type="EnsemblMetazoa" id="Aqu2.1.35875_001"/>
    </source>
</evidence>